<evidence type="ECO:0000256" key="3">
    <source>
        <dbReference type="ARBA" id="ARBA00007913"/>
    </source>
</evidence>
<keyword evidence="8" id="KW-0347">Helicase</keyword>
<dbReference type="InterPro" id="IPR041677">
    <property type="entry name" value="DNA2/NAM7_AAA_11"/>
</dbReference>
<evidence type="ECO:0000256" key="12">
    <source>
        <dbReference type="SAM" id="MobiDB-lite"/>
    </source>
</evidence>
<dbReference type="GO" id="GO:0003723">
    <property type="term" value="F:RNA binding"/>
    <property type="evidence" value="ECO:0007669"/>
    <property type="project" value="InterPro"/>
</dbReference>
<dbReference type="Pfam" id="PF21138">
    <property type="entry name" value="SMUBP-2_HCS1_1B"/>
    <property type="match status" value="1"/>
</dbReference>
<evidence type="ECO:0000259" key="13">
    <source>
        <dbReference type="SMART" id="SM00382"/>
    </source>
</evidence>
<dbReference type="InterPro" id="IPR014001">
    <property type="entry name" value="Helicase_ATP-bd"/>
</dbReference>
<keyword evidence="16" id="KW-1185">Reference proteome</keyword>
<evidence type="ECO:0000256" key="2">
    <source>
        <dbReference type="ARBA" id="ARBA00004496"/>
    </source>
</evidence>
<evidence type="ECO:0000256" key="9">
    <source>
        <dbReference type="ARBA" id="ARBA00022840"/>
    </source>
</evidence>
<organism evidence="15 16">
    <name type="scientific">Fusarium flagelliforme</name>
    <dbReference type="NCBI Taxonomy" id="2675880"/>
    <lineage>
        <taxon>Eukaryota</taxon>
        <taxon>Fungi</taxon>
        <taxon>Dikarya</taxon>
        <taxon>Ascomycota</taxon>
        <taxon>Pezizomycotina</taxon>
        <taxon>Sordariomycetes</taxon>
        <taxon>Hypocreomycetidae</taxon>
        <taxon>Hypocreales</taxon>
        <taxon>Nectriaceae</taxon>
        <taxon>Fusarium</taxon>
        <taxon>Fusarium incarnatum-equiseti species complex</taxon>
    </lineage>
</organism>
<dbReference type="InterPro" id="IPR041679">
    <property type="entry name" value="DNA2/NAM7-like_C"/>
</dbReference>
<proteinExistence type="inferred from homology"/>
<dbReference type="FunFam" id="3.40.50.300:FF:000326">
    <property type="entry name" value="P-loop containing nucleoside triphosphate hydrolase"/>
    <property type="match status" value="1"/>
</dbReference>
<dbReference type="SMART" id="SM00382">
    <property type="entry name" value="AAA"/>
    <property type="match status" value="1"/>
</dbReference>
<dbReference type="GO" id="GO:0005694">
    <property type="term" value="C:chromosome"/>
    <property type="evidence" value="ECO:0007669"/>
    <property type="project" value="UniProtKB-ARBA"/>
</dbReference>
<protein>
    <recommendedName>
        <fullName evidence="4">DNA helicase</fullName>
        <ecNumber evidence="4">3.6.4.12</ecNumber>
    </recommendedName>
</protein>
<dbReference type="InterPro" id="IPR048761">
    <property type="entry name" value="SMUBP-2_HCS1_1B"/>
</dbReference>
<sequence length="689" mass="75728">MAPNLEPVDIPTFATTQLALLDQELQTEINETSSLISNHSPTALQRAGLALTNLVVSGQRTGLGGRTVLELSPDAATGSADELPEHGLRTGDIVLVAEQPAGSAKKREVKDLEKKGARGVVTRVSRGWVAVAIDEGKEEVAFTGRVWAVKLADEVTYKRMNWTMEKLNKMNESEYSSFIRVLFGLSSPSPVAADLTQDENVGNLQWFDPTLNDSQKDAIRFALASREVALIHGPPGTGKTHTLIELILQMIKLEQRILVCGPSNISVDNIVERLAPHKIPILRLGHPARLLPSVVDHSLDVLTQTSEAGAIVKDIRSEMDTKQASIKKTKSGKERKAIYTDLKELRKEFRERERRCVSTLIGGSKVVLATLHGAGGYQLRNEEFDVVIIDEASQALEAQCWVPLVSAKKVVCAGDHLQLPPTIKSSNAKVKAPVKDGVQIKKGATLEVTLFDRLLALHGSSIKRMLTTQYRMHESIMRFPSDELYDSKLIAADAVKHRLLKDLEYEVEDNEDTNEPVIFIDTQGGDFPEKNEEDDKDTPKKGKASLHGDSKSNEMEAALVQQHVKQLVGAGVRPEDIAVVTPYNAQLAVLAALKDKFPGIELGSVDGFQGREKEAVIVSLVRSNSEGEVGFLGEKRRLNVAMTRPKRSLTVIGDSETVQKGSSFLKKWMQYLEDNADLRYPDASNLTHD</sequence>
<dbReference type="Pfam" id="PF13086">
    <property type="entry name" value="AAA_11"/>
    <property type="match status" value="1"/>
</dbReference>
<dbReference type="PANTHER" id="PTHR43788:SF8">
    <property type="entry name" value="DNA-BINDING PROTEIN SMUBP-2"/>
    <property type="match status" value="1"/>
</dbReference>
<dbReference type="InterPro" id="IPR027417">
    <property type="entry name" value="P-loop_NTPase"/>
</dbReference>
<dbReference type="Gene3D" id="3.40.50.300">
    <property type="entry name" value="P-loop containing nucleotide triphosphate hydrolases"/>
    <property type="match status" value="2"/>
</dbReference>
<dbReference type="SMART" id="SM00487">
    <property type="entry name" value="DEXDc"/>
    <property type="match status" value="1"/>
</dbReference>
<dbReference type="GO" id="GO:0005634">
    <property type="term" value="C:nucleus"/>
    <property type="evidence" value="ECO:0007669"/>
    <property type="project" value="UniProtKB-SubCell"/>
</dbReference>
<dbReference type="Proteomes" id="UP000265631">
    <property type="component" value="Unassembled WGS sequence"/>
</dbReference>
<gene>
    <name evidence="15" type="ORF">FIE12Z_10542</name>
</gene>
<comment type="catalytic activity">
    <reaction evidence="11">
        <text>ATP + H2O = ADP + phosphate + H(+)</text>
        <dbReference type="Rhea" id="RHEA:13065"/>
        <dbReference type="ChEBI" id="CHEBI:15377"/>
        <dbReference type="ChEBI" id="CHEBI:15378"/>
        <dbReference type="ChEBI" id="CHEBI:30616"/>
        <dbReference type="ChEBI" id="CHEBI:43474"/>
        <dbReference type="ChEBI" id="CHEBI:456216"/>
        <dbReference type="EC" id="3.6.4.12"/>
    </reaction>
    <physiologicalReaction direction="left-to-right" evidence="11">
        <dbReference type="Rhea" id="RHEA:13066"/>
    </physiologicalReaction>
</comment>
<comment type="caution">
    <text evidence="15">The sequence shown here is derived from an EMBL/GenBank/DDBJ whole genome shotgun (WGS) entry which is preliminary data.</text>
</comment>
<evidence type="ECO:0000256" key="7">
    <source>
        <dbReference type="ARBA" id="ARBA00022801"/>
    </source>
</evidence>
<evidence type="ECO:0000313" key="16">
    <source>
        <dbReference type="Proteomes" id="UP000265631"/>
    </source>
</evidence>
<evidence type="ECO:0000313" key="15">
    <source>
        <dbReference type="EMBL" id="RFN45191.1"/>
    </source>
</evidence>
<dbReference type="PANTHER" id="PTHR43788">
    <property type="entry name" value="DNA2/NAM7 HELICASE FAMILY MEMBER"/>
    <property type="match status" value="1"/>
</dbReference>
<evidence type="ECO:0000256" key="11">
    <source>
        <dbReference type="ARBA" id="ARBA00048432"/>
    </source>
</evidence>
<evidence type="ECO:0000256" key="1">
    <source>
        <dbReference type="ARBA" id="ARBA00004123"/>
    </source>
</evidence>
<dbReference type="EC" id="3.6.4.12" evidence="4"/>
<keyword evidence="10" id="KW-0539">Nucleus</keyword>
<keyword evidence="6" id="KW-0547">Nucleotide-binding</keyword>
<dbReference type="STRING" id="2594813.A0A395MBF7"/>
<feature type="domain" description="Helicase ATP-binding" evidence="14">
    <location>
        <begin position="207"/>
        <end position="441"/>
    </location>
</feature>
<keyword evidence="5" id="KW-0963">Cytoplasm</keyword>
<dbReference type="GO" id="GO:0016787">
    <property type="term" value="F:hydrolase activity"/>
    <property type="evidence" value="ECO:0007669"/>
    <property type="project" value="UniProtKB-KW"/>
</dbReference>
<dbReference type="GO" id="GO:0043139">
    <property type="term" value="F:5'-3' DNA helicase activity"/>
    <property type="evidence" value="ECO:0007669"/>
    <property type="project" value="TreeGrafter"/>
</dbReference>
<reference evidence="15 16" key="1">
    <citation type="journal article" date="2018" name="PLoS Pathog.">
        <title>Evolution of structural diversity of trichothecenes, a family of toxins produced by plant pathogenic and entomopathogenic fungi.</title>
        <authorList>
            <person name="Proctor R.H."/>
            <person name="McCormick S.P."/>
            <person name="Kim H.S."/>
            <person name="Cardoza R.E."/>
            <person name="Stanley A.M."/>
            <person name="Lindo L."/>
            <person name="Kelly A."/>
            <person name="Brown D.W."/>
            <person name="Lee T."/>
            <person name="Vaughan M.M."/>
            <person name="Alexander N.J."/>
            <person name="Busman M."/>
            <person name="Gutierrez S."/>
        </authorList>
    </citation>
    <scope>NUCLEOTIDE SEQUENCE [LARGE SCALE GENOMIC DNA]</scope>
    <source>
        <strain evidence="15 16">NRRL 13405</strain>
    </source>
</reference>
<name>A0A395MBF7_9HYPO</name>
<dbReference type="CDD" id="cd18808">
    <property type="entry name" value="SF1_C_Upf1"/>
    <property type="match status" value="1"/>
</dbReference>
<comment type="similarity">
    <text evidence="3">Belongs to the DNA2/NAM7 helicase family.</text>
</comment>
<evidence type="ECO:0000256" key="8">
    <source>
        <dbReference type="ARBA" id="ARBA00022806"/>
    </source>
</evidence>
<evidence type="ECO:0000256" key="4">
    <source>
        <dbReference type="ARBA" id="ARBA00012551"/>
    </source>
</evidence>
<dbReference type="EMBL" id="PXXK01000364">
    <property type="protein sequence ID" value="RFN45191.1"/>
    <property type="molecule type" value="Genomic_DNA"/>
</dbReference>
<dbReference type="InterPro" id="IPR047187">
    <property type="entry name" value="SF1_C_Upf1"/>
</dbReference>
<keyword evidence="9" id="KW-0067">ATP-binding</keyword>
<comment type="subcellular location">
    <subcellularLocation>
        <location evidence="2">Cytoplasm</location>
    </subcellularLocation>
    <subcellularLocation>
        <location evidence="1">Nucleus</location>
    </subcellularLocation>
</comment>
<dbReference type="AlphaFoldDB" id="A0A395MBF7"/>
<evidence type="ECO:0000259" key="14">
    <source>
        <dbReference type="SMART" id="SM00487"/>
    </source>
</evidence>
<evidence type="ECO:0000256" key="6">
    <source>
        <dbReference type="ARBA" id="ARBA00022741"/>
    </source>
</evidence>
<dbReference type="InterPro" id="IPR003593">
    <property type="entry name" value="AAA+_ATPase"/>
</dbReference>
<dbReference type="Gene3D" id="2.40.30.270">
    <property type="match status" value="1"/>
</dbReference>
<dbReference type="GO" id="GO:0005524">
    <property type="term" value="F:ATP binding"/>
    <property type="evidence" value="ECO:0007669"/>
    <property type="project" value="UniProtKB-KW"/>
</dbReference>
<evidence type="ECO:0000256" key="5">
    <source>
        <dbReference type="ARBA" id="ARBA00022490"/>
    </source>
</evidence>
<evidence type="ECO:0000256" key="10">
    <source>
        <dbReference type="ARBA" id="ARBA00023242"/>
    </source>
</evidence>
<dbReference type="SUPFAM" id="SSF52540">
    <property type="entry name" value="P-loop containing nucleoside triphosphate hydrolases"/>
    <property type="match status" value="1"/>
</dbReference>
<feature type="domain" description="AAA+ ATPase" evidence="13">
    <location>
        <begin position="225"/>
        <end position="461"/>
    </location>
</feature>
<dbReference type="CDD" id="cd18044">
    <property type="entry name" value="DEXXQc_SMUBP2"/>
    <property type="match status" value="1"/>
</dbReference>
<dbReference type="InterPro" id="IPR050534">
    <property type="entry name" value="Coronavir_polyprotein_1ab"/>
</dbReference>
<accession>A0A395MBF7</accession>
<dbReference type="GO" id="GO:0005737">
    <property type="term" value="C:cytoplasm"/>
    <property type="evidence" value="ECO:0007669"/>
    <property type="project" value="UniProtKB-SubCell"/>
</dbReference>
<feature type="region of interest" description="Disordered" evidence="12">
    <location>
        <begin position="518"/>
        <end position="550"/>
    </location>
</feature>
<dbReference type="Pfam" id="PF13087">
    <property type="entry name" value="AAA_12"/>
    <property type="match status" value="1"/>
</dbReference>
<keyword evidence="7" id="KW-0378">Hydrolase</keyword>